<dbReference type="Proteomes" id="UP000662818">
    <property type="component" value="Chromosome"/>
</dbReference>
<dbReference type="Proteomes" id="UP000562045">
    <property type="component" value="Unassembled WGS sequence"/>
</dbReference>
<organism evidence="1 3">
    <name type="scientific">Nocardioides aromaticivorans</name>
    <dbReference type="NCBI Taxonomy" id="200618"/>
    <lineage>
        <taxon>Bacteria</taxon>
        <taxon>Bacillati</taxon>
        <taxon>Actinomycetota</taxon>
        <taxon>Actinomycetes</taxon>
        <taxon>Propionibacteriales</taxon>
        <taxon>Nocardioidaceae</taxon>
        <taxon>Nocardioides</taxon>
    </lineage>
</organism>
<keyword evidence="4" id="KW-1185">Reference proteome</keyword>
<proteinExistence type="predicted"/>
<evidence type="ECO:0000313" key="4">
    <source>
        <dbReference type="Proteomes" id="UP000662818"/>
    </source>
</evidence>
<reference evidence="2 4" key="1">
    <citation type="submission" date="2017-06" db="EMBL/GenBank/DDBJ databases">
        <title>Complete Genome Sequence of the Soil Carbazole-Degrading Bacterium Nocardioides aromaticivorans IC177.</title>
        <authorList>
            <person name="Vejarano F."/>
            <person name="Suzuki-Minakuchi C."/>
            <person name="Ohtsubo Y."/>
            <person name="Tsuda M."/>
            <person name="Okada K."/>
            <person name="Nojiri H."/>
        </authorList>
    </citation>
    <scope>NUCLEOTIDE SEQUENCE [LARGE SCALE GENOMIC DNA]</scope>
    <source>
        <strain evidence="2 4">IC177</strain>
    </source>
</reference>
<evidence type="ECO:0000313" key="2">
    <source>
        <dbReference type="EMBL" id="QSR24334.1"/>
    </source>
</evidence>
<reference evidence="1 3" key="2">
    <citation type="submission" date="2020-07" db="EMBL/GenBank/DDBJ databases">
        <title>Sequencing the genomes of 1000 actinobacteria strains.</title>
        <authorList>
            <person name="Klenk H.-P."/>
        </authorList>
    </citation>
    <scope>NUCLEOTIDE SEQUENCE [LARGE SCALE GENOMIC DNA]</scope>
    <source>
        <strain evidence="1 3">DSM 15131</strain>
    </source>
</reference>
<accession>A0A7Y9ZGW9</accession>
<dbReference type="RefSeq" id="WP_179648907.1">
    <property type="nucleotide sequence ID" value="NZ_CP022295.1"/>
</dbReference>
<name>A0A7Y9ZGW9_9ACTN</name>
<dbReference type="EMBL" id="CP022295">
    <property type="protein sequence ID" value="QSR24334.1"/>
    <property type="molecule type" value="Genomic_DNA"/>
</dbReference>
<dbReference type="AlphaFoldDB" id="A0A7Y9ZGW9"/>
<protein>
    <submittedName>
        <fullName evidence="1">Uncharacterized protein</fullName>
    </submittedName>
</protein>
<sequence length="160" mass="16895">MSEWDDLSKLDDDALMALLDEAVKEADAVPDRRREAARAAFTWRSVDDELAELLHDSALDAGAAVRSSAGAPRSLAFGRSGLTLEVEVDGDQVLGEVIASGVAMEAEGLTSVTLQRPEAPDVTTTVDGAGFFRFAGVGTGAARFVVERGGWSLTTPWVTL</sequence>
<gene>
    <name evidence="1" type="ORF">BJ993_002302</name>
    <name evidence="2" type="ORF">CFH99_01680</name>
</gene>
<evidence type="ECO:0000313" key="1">
    <source>
        <dbReference type="EMBL" id="NYI45222.1"/>
    </source>
</evidence>
<dbReference type="EMBL" id="JACBZM010000001">
    <property type="protein sequence ID" value="NYI45222.1"/>
    <property type="molecule type" value="Genomic_DNA"/>
</dbReference>
<evidence type="ECO:0000313" key="3">
    <source>
        <dbReference type="Proteomes" id="UP000562045"/>
    </source>
</evidence>